<evidence type="ECO:0000256" key="1">
    <source>
        <dbReference type="SAM" id="Phobius"/>
    </source>
</evidence>
<dbReference type="PANTHER" id="PTHR43358">
    <property type="entry name" value="ALPHA/BETA-HYDROLASE"/>
    <property type="match status" value="1"/>
</dbReference>
<dbReference type="InterPro" id="IPR000073">
    <property type="entry name" value="AB_hydrolase_1"/>
</dbReference>
<evidence type="ECO:0000313" key="4">
    <source>
        <dbReference type="Proteomes" id="UP000297907"/>
    </source>
</evidence>
<keyword evidence="1" id="KW-0472">Membrane</keyword>
<name>A0A4R8VYG1_9MICO</name>
<dbReference type="Pfam" id="PF12697">
    <property type="entry name" value="Abhydrolase_6"/>
    <property type="match status" value="1"/>
</dbReference>
<dbReference type="EMBL" id="SOFL01000052">
    <property type="protein sequence ID" value="TFB97822.1"/>
    <property type="molecule type" value="Genomic_DNA"/>
</dbReference>
<dbReference type="PANTHER" id="PTHR43358:SF4">
    <property type="entry name" value="ALPHA_BETA HYDROLASE FOLD-1 DOMAIN-CONTAINING PROTEIN"/>
    <property type="match status" value="1"/>
</dbReference>
<dbReference type="InterPro" id="IPR029058">
    <property type="entry name" value="AB_hydrolase_fold"/>
</dbReference>
<dbReference type="OrthoDB" id="8111537at2"/>
<keyword evidence="4" id="KW-1185">Reference proteome</keyword>
<feature type="domain" description="AB hydrolase-1" evidence="2">
    <location>
        <begin position="173"/>
        <end position="385"/>
    </location>
</feature>
<keyword evidence="3" id="KW-0378">Hydrolase</keyword>
<feature type="transmembrane region" description="Helical" evidence="1">
    <location>
        <begin position="20"/>
        <end position="44"/>
    </location>
</feature>
<dbReference type="AlphaFoldDB" id="A0A4R8VYG1"/>
<keyword evidence="1" id="KW-1133">Transmembrane helix</keyword>
<proteinExistence type="predicted"/>
<keyword evidence="1" id="KW-0812">Transmembrane</keyword>
<dbReference type="SUPFAM" id="SSF53474">
    <property type="entry name" value="alpha/beta-Hydrolases"/>
    <property type="match status" value="1"/>
</dbReference>
<accession>A0A4R8VYG1</accession>
<gene>
    <name evidence="3" type="ORF">E3O42_15860</name>
</gene>
<sequence length="420" mass="44375">MTGIGARTQSTHGLASAGLVIAGGVVAVSAAAALAVGVLAGVMARRIVTPPTKRADDTRVFDVDLDAGTITLEATKDAVLPGDYSFWFAGDSGHARLGVIEGRTVTTVTRRILTVDFGNLGAATRGRLGGYSFLGPWDLGLEFSNVTVPTELGDAPAWLIPAAEPSGRWVIQVHGRGVRRHETLRAVPVFNAAGYSCLLVSYRNDGEAPPSADGRFGLGDTEWRDVEAAIDFAVGQGATQIVLMGWSMGGAIALQAATRARHDGRVTGIVLDSPVIDWADVVAYQALMLRLPRAVVRGALVVMGRRWGRMVTGLHLPIDFPRLDFVSRASDLSLPILILHSDDDGYVPSAPSRALAEKRPDIVTLVPFSVARHTKLWNYDPAAWNAAILGWLGTLGSCHPAVTAARDTGDRQAAPGKPGT</sequence>
<dbReference type="Gene3D" id="3.40.50.1820">
    <property type="entry name" value="alpha/beta hydrolase"/>
    <property type="match status" value="1"/>
</dbReference>
<dbReference type="GO" id="GO:0016787">
    <property type="term" value="F:hydrolase activity"/>
    <property type="evidence" value="ECO:0007669"/>
    <property type="project" value="UniProtKB-KW"/>
</dbReference>
<dbReference type="Proteomes" id="UP000297907">
    <property type="component" value="Unassembled WGS sequence"/>
</dbReference>
<organism evidence="3 4">
    <name type="scientific">Cryobacterium adonitolivorans</name>
    <dbReference type="NCBI Taxonomy" id="1259189"/>
    <lineage>
        <taxon>Bacteria</taxon>
        <taxon>Bacillati</taxon>
        <taxon>Actinomycetota</taxon>
        <taxon>Actinomycetes</taxon>
        <taxon>Micrococcales</taxon>
        <taxon>Microbacteriaceae</taxon>
        <taxon>Cryobacterium</taxon>
    </lineage>
</organism>
<comment type="caution">
    <text evidence="3">The sequence shown here is derived from an EMBL/GenBank/DDBJ whole genome shotgun (WGS) entry which is preliminary data.</text>
</comment>
<dbReference type="InterPro" id="IPR052920">
    <property type="entry name" value="DNA-binding_regulatory"/>
</dbReference>
<dbReference type="RefSeq" id="WP_134454871.1">
    <property type="nucleotide sequence ID" value="NZ_SOFL01000052.1"/>
</dbReference>
<evidence type="ECO:0000259" key="2">
    <source>
        <dbReference type="Pfam" id="PF12697"/>
    </source>
</evidence>
<reference evidence="3 4" key="1">
    <citation type="submission" date="2019-03" db="EMBL/GenBank/DDBJ databases">
        <title>Genomics of glacier-inhabiting Cryobacterium strains.</title>
        <authorList>
            <person name="Liu Q."/>
            <person name="Xin Y.-H."/>
        </authorList>
    </citation>
    <scope>NUCLEOTIDE SEQUENCE [LARGE SCALE GENOMIC DNA]</scope>
    <source>
        <strain evidence="3 4">RHLS22-1</strain>
    </source>
</reference>
<evidence type="ECO:0000313" key="3">
    <source>
        <dbReference type="EMBL" id="TFB97822.1"/>
    </source>
</evidence>
<protein>
    <submittedName>
        <fullName evidence="3">Alpha/beta fold hydrolase</fullName>
    </submittedName>
</protein>